<dbReference type="AlphaFoldDB" id="A0A5C3KTJ5"/>
<dbReference type="Pfam" id="PF17667">
    <property type="entry name" value="Pkinase_fungal"/>
    <property type="match status" value="1"/>
</dbReference>
<evidence type="ECO:0000259" key="1">
    <source>
        <dbReference type="Pfam" id="PF17667"/>
    </source>
</evidence>
<feature type="domain" description="Fungal-type protein kinase" evidence="1">
    <location>
        <begin position="18"/>
        <end position="134"/>
    </location>
</feature>
<name>A0A5C3KTJ5_COPMA</name>
<sequence>MRKGQKLPIGNQQHQVIVRHLSEVELFKTVWLDCLKCHYHAWKERHVLYKNIDEDSFMFSLKSGPKMRLEVKWVFGVLSDWSMAGCVDSSESFTLSPCGLPVFTAYELLPVFKPTNHQKYLHDLESFLYILVWVTVHYEPKTWTRRDTPRSLTTWNLGVPEEVAEWKMKMFFCDFKTVEAEIREGFGCILESWIRPLLCLFTISNLPQPTIDGEIEQQYDLIDTFMAAIGEKSWLGRCILLAYIDCYFHQSQ</sequence>
<dbReference type="OrthoDB" id="5569250at2759"/>
<proteinExistence type="predicted"/>
<dbReference type="EMBL" id="ML210210">
    <property type="protein sequence ID" value="TFK23870.1"/>
    <property type="molecule type" value="Genomic_DNA"/>
</dbReference>
<dbReference type="Proteomes" id="UP000307440">
    <property type="component" value="Unassembled WGS sequence"/>
</dbReference>
<evidence type="ECO:0000313" key="2">
    <source>
        <dbReference type="EMBL" id="TFK23870.1"/>
    </source>
</evidence>
<accession>A0A5C3KTJ5</accession>
<dbReference type="STRING" id="230819.A0A5C3KTJ5"/>
<organism evidence="2 3">
    <name type="scientific">Coprinopsis marcescibilis</name>
    <name type="common">Agaric fungus</name>
    <name type="synonym">Psathyrella marcescibilis</name>
    <dbReference type="NCBI Taxonomy" id="230819"/>
    <lineage>
        <taxon>Eukaryota</taxon>
        <taxon>Fungi</taxon>
        <taxon>Dikarya</taxon>
        <taxon>Basidiomycota</taxon>
        <taxon>Agaricomycotina</taxon>
        <taxon>Agaricomycetes</taxon>
        <taxon>Agaricomycetidae</taxon>
        <taxon>Agaricales</taxon>
        <taxon>Agaricineae</taxon>
        <taxon>Psathyrellaceae</taxon>
        <taxon>Coprinopsis</taxon>
    </lineage>
</organism>
<keyword evidence="3" id="KW-1185">Reference proteome</keyword>
<dbReference type="InterPro" id="IPR040976">
    <property type="entry name" value="Pkinase_fungal"/>
</dbReference>
<gene>
    <name evidence="2" type="ORF">FA15DRAFT_705060</name>
</gene>
<evidence type="ECO:0000313" key="3">
    <source>
        <dbReference type="Proteomes" id="UP000307440"/>
    </source>
</evidence>
<reference evidence="2 3" key="1">
    <citation type="journal article" date="2019" name="Nat. Ecol. Evol.">
        <title>Megaphylogeny resolves global patterns of mushroom evolution.</title>
        <authorList>
            <person name="Varga T."/>
            <person name="Krizsan K."/>
            <person name="Foldi C."/>
            <person name="Dima B."/>
            <person name="Sanchez-Garcia M."/>
            <person name="Sanchez-Ramirez S."/>
            <person name="Szollosi G.J."/>
            <person name="Szarkandi J.G."/>
            <person name="Papp V."/>
            <person name="Albert L."/>
            <person name="Andreopoulos W."/>
            <person name="Angelini C."/>
            <person name="Antonin V."/>
            <person name="Barry K.W."/>
            <person name="Bougher N.L."/>
            <person name="Buchanan P."/>
            <person name="Buyck B."/>
            <person name="Bense V."/>
            <person name="Catcheside P."/>
            <person name="Chovatia M."/>
            <person name="Cooper J."/>
            <person name="Damon W."/>
            <person name="Desjardin D."/>
            <person name="Finy P."/>
            <person name="Geml J."/>
            <person name="Haridas S."/>
            <person name="Hughes K."/>
            <person name="Justo A."/>
            <person name="Karasinski D."/>
            <person name="Kautmanova I."/>
            <person name="Kiss B."/>
            <person name="Kocsube S."/>
            <person name="Kotiranta H."/>
            <person name="LaButti K.M."/>
            <person name="Lechner B.E."/>
            <person name="Liimatainen K."/>
            <person name="Lipzen A."/>
            <person name="Lukacs Z."/>
            <person name="Mihaltcheva S."/>
            <person name="Morgado L.N."/>
            <person name="Niskanen T."/>
            <person name="Noordeloos M.E."/>
            <person name="Ohm R.A."/>
            <person name="Ortiz-Santana B."/>
            <person name="Ovrebo C."/>
            <person name="Racz N."/>
            <person name="Riley R."/>
            <person name="Savchenko A."/>
            <person name="Shiryaev A."/>
            <person name="Soop K."/>
            <person name="Spirin V."/>
            <person name="Szebenyi C."/>
            <person name="Tomsovsky M."/>
            <person name="Tulloss R.E."/>
            <person name="Uehling J."/>
            <person name="Grigoriev I.V."/>
            <person name="Vagvolgyi C."/>
            <person name="Papp T."/>
            <person name="Martin F.M."/>
            <person name="Miettinen O."/>
            <person name="Hibbett D.S."/>
            <person name="Nagy L.G."/>
        </authorList>
    </citation>
    <scope>NUCLEOTIDE SEQUENCE [LARGE SCALE GENOMIC DNA]</scope>
    <source>
        <strain evidence="2 3">CBS 121175</strain>
    </source>
</reference>
<protein>
    <recommendedName>
        <fullName evidence="1">Fungal-type protein kinase domain-containing protein</fullName>
    </recommendedName>
</protein>